<comment type="caution">
    <text evidence="6">The sequence shown here is derived from an EMBL/GenBank/DDBJ whole genome shotgun (WGS) entry which is preliminary data.</text>
</comment>
<dbReference type="Pfam" id="PF12833">
    <property type="entry name" value="HTH_18"/>
    <property type="match status" value="1"/>
</dbReference>
<dbReference type="GO" id="GO:0043565">
    <property type="term" value="F:sequence-specific DNA binding"/>
    <property type="evidence" value="ECO:0007669"/>
    <property type="project" value="InterPro"/>
</dbReference>
<dbReference type="PROSITE" id="PS50983">
    <property type="entry name" value="FE_B12_PBP"/>
    <property type="match status" value="1"/>
</dbReference>
<sequence>MLVLYGTETVKGGPGWKMTPRYTDSRVLIVLASGQGHLSIGKQTYRLRQDVIYICPPGETFGMEAESPEGLDLFLLAYEMYRINHPNREAVRLAEGGGLFPERGEMPVPSSIGPAAVCRTIHQLWTSAECLERYRGQLLFLELLYSATKYSGMAAEDSQSAVERAKAYMKAHYQHNLSIEQLAGLAGLSPKYFVDLFKKVHGVSALDYLTGLRMEQAKQLMAGSGMRLKDIAHQVGYNDEYYFSRKFKKETGVSPTAYIASRRRKIAAYGPGVLGHLLALRIVPYAAPLHPKWTLHYYRAFRSDIPVHLSAYRSNEHWRSNLELLLEGCPDAIICTDDLPAREKEQLERTAPVHYVPQQHACWREQFKGIAAYLGLEEEADKWLREYSLKAEAARERLQREVGGERFVTLSVFKDNCYLYVNRSIMEVLYGDLQLKPAHPLGSDLIKVPITPEELGRCAADRILVNVCQETESIRHWDLLSGSPPFQNLKAVRDNRVYTVPSDPLREYSASAHERLIEELLQLLTGNRPS</sequence>
<protein>
    <submittedName>
        <fullName evidence="6">HTH-type transcriptional activator Btr</fullName>
    </submittedName>
</protein>
<dbReference type="PROSITE" id="PS00041">
    <property type="entry name" value="HTH_ARAC_FAMILY_1"/>
    <property type="match status" value="1"/>
</dbReference>
<keyword evidence="3" id="KW-0804">Transcription</keyword>
<organism evidence="6 7">
    <name type="scientific">Paenibacillus solanacearum</name>
    <dbReference type="NCBI Taxonomy" id="2048548"/>
    <lineage>
        <taxon>Bacteria</taxon>
        <taxon>Bacillati</taxon>
        <taxon>Bacillota</taxon>
        <taxon>Bacilli</taxon>
        <taxon>Bacillales</taxon>
        <taxon>Paenibacillaceae</taxon>
        <taxon>Paenibacillus</taxon>
    </lineage>
</organism>
<evidence type="ECO:0000313" key="7">
    <source>
        <dbReference type="Proteomes" id="UP000693672"/>
    </source>
</evidence>
<dbReference type="InterPro" id="IPR018062">
    <property type="entry name" value="HTH_AraC-typ_CS"/>
</dbReference>
<keyword evidence="2" id="KW-0238">DNA-binding</keyword>
<dbReference type="InterPro" id="IPR018060">
    <property type="entry name" value="HTH_AraC"/>
</dbReference>
<reference evidence="6" key="1">
    <citation type="submission" date="2021-06" db="EMBL/GenBank/DDBJ databases">
        <authorList>
            <person name="Criscuolo A."/>
        </authorList>
    </citation>
    <scope>NUCLEOTIDE SEQUENCE</scope>
    <source>
        <strain evidence="6">CIP111600</strain>
    </source>
</reference>
<dbReference type="PROSITE" id="PS01124">
    <property type="entry name" value="HTH_ARAC_FAMILY_2"/>
    <property type="match status" value="1"/>
</dbReference>
<dbReference type="Proteomes" id="UP000693672">
    <property type="component" value="Unassembled WGS sequence"/>
</dbReference>
<dbReference type="EMBL" id="CAJVAS010000019">
    <property type="protein sequence ID" value="CAG7638399.1"/>
    <property type="molecule type" value="Genomic_DNA"/>
</dbReference>
<dbReference type="PANTHER" id="PTHR43280">
    <property type="entry name" value="ARAC-FAMILY TRANSCRIPTIONAL REGULATOR"/>
    <property type="match status" value="1"/>
</dbReference>
<dbReference type="InterPro" id="IPR002491">
    <property type="entry name" value="ABC_transptr_periplasmic_BD"/>
</dbReference>
<accession>A0A916NQL8</accession>
<evidence type="ECO:0000256" key="2">
    <source>
        <dbReference type="ARBA" id="ARBA00023125"/>
    </source>
</evidence>
<evidence type="ECO:0000256" key="3">
    <source>
        <dbReference type="ARBA" id="ARBA00023163"/>
    </source>
</evidence>
<evidence type="ECO:0000313" key="6">
    <source>
        <dbReference type="EMBL" id="CAG7638399.1"/>
    </source>
</evidence>
<keyword evidence="1" id="KW-0805">Transcription regulation</keyword>
<proteinExistence type="predicted"/>
<feature type="domain" description="HTH araC/xylS-type" evidence="4">
    <location>
        <begin position="163"/>
        <end position="261"/>
    </location>
</feature>
<evidence type="ECO:0000259" key="4">
    <source>
        <dbReference type="PROSITE" id="PS01124"/>
    </source>
</evidence>
<dbReference type="AlphaFoldDB" id="A0A916NQL8"/>
<dbReference type="Pfam" id="PF02311">
    <property type="entry name" value="AraC_binding"/>
    <property type="match status" value="1"/>
</dbReference>
<evidence type="ECO:0000256" key="1">
    <source>
        <dbReference type="ARBA" id="ARBA00023015"/>
    </source>
</evidence>
<dbReference type="PANTHER" id="PTHR43280:SF28">
    <property type="entry name" value="HTH-TYPE TRANSCRIPTIONAL ACTIVATOR RHAS"/>
    <property type="match status" value="1"/>
</dbReference>
<keyword evidence="7" id="KW-1185">Reference proteome</keyword>
<dbReference type="SMART" id="SM00342">
    <property type="entry name" value="HTH_ARAC"/>
    <property type="match status" value="1"/>
</dbReference>
<dbReference type="Pfam" id="PF01497">
    <property type="entry name" value="Peripla_BP_2"/>
    <property type="match status" value="1"/>
</dbReference>
<gene>
    <name evidence="6" type="primary">btr_11</name>
    <name evidence="6" type="ORF">PAESOLCIP111_03936</name>
</gene>
<feature type="domain" description="Fe/B12 periplasmic-binding" evidence="5">
    <location>
        <begin position="265"/>
        <end position="528"/>
    </location>
</feature>
<name>A0A916NQL8_9BACL</name>
<dbReference type="InterPro" id="IPR003313">
    <property type="entry name" value="AraC-bd"/>
</dbReference>
<dbReference type="GO" id="GO:0003700">
    <property type="term" value="F:DNA-binding transcription factor activity"/>
    <property type="evidence" value="ECO:0007669"/>
    <property type="project" value="InterPro"/>
</dbReference>
<evidence type="ECO:0000259" key="5">
    <source>
        <dbReference type="PROSITE" id="PS50983"/>
    </source>
</evidence>